<organism evidence="1">
    <name type="scientific">Candidatus Kentrum sp. TC</name>
    <dbReference type="NCBI Taxonomy" id="2126339"/>
    <lineage>
        <taxon>Bacteria</taxon>
        <taxon>Pseudomonadati</taxon>
        <taxon>Pseudomonadota</taxon>
        <taxon>Gammaproteobacteria</taxon>
        <taxon>Candidatus Kentrum</taxon>
    </lineage>
</organism>
<dbReference type="AlphaFoldDB" id="A0A450Y884"/>
<evidence type="ECO:0000313" key="1">
    <source>
        <dbReference type="EMBL" id="VFK37757.1"/>
    </source>
</evidence>
<gene>
    <name evidence="1" type="ORF">BECKTC1821E_GA0114239_100190</name>
    <name evidence="2" type="ORF">BECKTC1821F_GA0114240_100187</name>
</gene>
<name>A0A450Y884_9GAMM</name>
<dbReference type="EMBL" id="CAADFT010000001">
    <property type="protein sequence ID" value="VFK37757.1"/>
    <property type="molecule type" value="Genomic_DNA"/>
</dbReference>
<dbReference type="EMBL" id="CAADFW010000001">
    <property type="protein sequence ID" value="VFK51416.1"/>
    <property type="molecule type" value="Genomic_DNA"/>
</dbReference>
<proteinExistence type="predicted"/>
<evidence type="ECO:0000313" key="2">
    <source>
        <dbReference type="EMBL" id="VFK51416.1"/>
    </source>
</evidence>
<accession>A0A450Y884</accession>
<protein>
    <submittedName>
        <fullName evidence="1">Uncharacterized protein</fullName>
    </submittedName>
</protein>
<reference evidence="1" key="1">
    <citation type="submission" date="2019-02" db="EMBL/GenBank/DDBJ databases">
        <authorList>
            <person name="Gruber-Vodicka R. H."/>
            <person name="Seah K. B. B."/>
        </authorList>
    </citation>
    <scope>NUCLEOTIDE SEQUENCE</scope>
    <source>
        <strain evidence="1">BECK_BZ125</strain>
        <strain evidence="2">BECK_BZ126</strain>
    </source>
</reference>
<sequence length="52" mass="5818">MPPRGSVTRVLTTVKVAVESFPFPLGAQERAKIQMAFCIRQSEDLLDEAARR</sequence>